<accession>A0A3N4MUP1</accession>
<keyword evidence="1" id="KW-0812">Transmembrane</keyword>
<keyword evidence="1" id="KW-1133">Transmembrane helix</keyword>
<comment type="caution">
    <text evidence="2">The sequence shown here is derived from an EMBL/GenBank/DDBJ whole genome shotgun (WGS) entry which is preliminary data.</text>
</comment>
<dbReference type="AlphaFoldDB" id="A0A3N4MUP1"/>
<sequence>MKKALKRILIIIATGILLCIGLFYYLITYRFKESLRYAVKVQTKGQYVFDAGVAEVSFWKRAIRLKRSSVHCVDPRDKAATYDVEIPEMYFSLASWKDLLMNRKMIVDSMAFISPHLKMYVQRKPVTGAQRVFKGSDILHILKKTLTHFNAHAFNLQGASYDYIQEDATVLHVNDINLYVKNFTEINNQDDHLFGSERVVLSLGRQRWVLPKRKQAVSFSALRFDSKGQRLELDSLDYNEQDSANNPGMSLKADKIFFNSRNLPAFYQRDHLLIDTLTCLNPVLTVPPGRHGKDKKDTLLLGSRMPFQLMRIGFINVVNADVHLQGRQAASRNSNLRIYNLRVDPKATRPLSIDSVRMDLRQMVFYSRDSLYQMRINEFAIEKDGILFQGVTYTPTEKNHADKTVTATAPALRLKHVDFEALMRKHLHADEAELISPVITLHRQSGAPSRSASSKRAPVKNLDIFYQTLHGISEIVHVEHFRLRDGELGYKAGGEKGTSLAVSDINAHILLNKLFRSDSLVDIKHAIPDLRVGSLQLSSKGTVITVLGYRLDGVTRHNFGAEADILLPNGTRLLARDIYWEVFDWDVYQHTRDIQIDYFKASSVMVSLKGGKKEGETKAHHNLPVVRIAKLEVDEFSFSHTSPEGKLLTMGSGLLMEKLRTEHRFFVWNSIQAQLSTVNVTKRGFVLEAGPASIHSGKESTIRNINFVSAAATAMKVSLPSLRFRLPLYSTDFNTLRMPYLYADNADVEWCQQKHEHAQDTSPKGIKLPFALEVGEIGIKNTHVDYTGIGPKDTLRLDTRLQVNIRDLRSIAEGIRFHSADIVLTDSKVKQPELTLALPHTRLQLSGGEINSENISAEASLSLNGGGFRFAKGNTTVTGERLAGDLSYSSINLKHGETFDWRSLVPGFAMEGGKINFSSDKMNAGAGSFKWVNNTFRLDNIFMQPHLDRETHFKNEKWQGDYITVEDGSIALSGFDPARIGESVLRISKAGLDGVKMTVSRDKHLPLQHGIEKEMPTKLIGKITMSFRVDTVAISNSTIIYSEHPAKSDQWNEIPLTGVQGTILNFGNRFGGNDSLLVYASGNVFNGSIRHLVYRESYADSLSGFTASLGVSPASLPELGGKAMPRGNIKITKGYIDTVSSTWKGNKYAAYGQMHFYYHDLKLRISDKRHPDKWRPLPAVETWLANLLLPSRITRPSFIFTERNREKFVFNYWILVQKSGVMSSLRPKRDRAYRKQYNKYRQQYYLPPLAAGYK</sequence>
<protein>
    <submittedName>
        <fullName evidence="2">Uncharacterized protein</fullName>
    </submittedName>
</protein>
<evidence type="ECO:0000313" key="3">
    <source>
        <dbReference type="Proteomes" id="UP000279089"/>
    </source>
</evidence>
<name>A0A3N4MUP1_9BACT</name>
<feature type="transmembrane region" description="Helical" evidence="1">
    <location>
        <begin position="7"/>
        <end position="27"/>
    </location>
</feature>
<reference evidence="3" key="1">
    <citation type="submission" date="2018-11" db="EMBL/GenBank/DDBJ databases">
        <title>Chitinophaga lutea sp.nov., isolate from arsenic contaminated soil.</title>
        <authorList>
            <person name="Zong Y."/>
        </authorList>
    </citation>
    <scope>NUCLEOTIDE SEQUENCE [LARGE SCALE GENOMIC DNA]</scope>
    <source>
        <strain evidence="3">YLT18</strain>
    </source>
</reference>
<keyword evidence="1" id="KW-0472">Membrane</keyword>
<evidence type="ECO:0000313" key="2">
    <source>
        <dbReference type="EMBL" id="RPD43279.1"/>
    </source>
</evidence>
<proteinExistence type="predicted"/>
<evidence type="ECO:0000256" key="1">
    <source>
        <dbReference type="SAM" id="Phobius"/>
    </source>
</evidence>
<dbReference type="Proteomes" id="UP000279089">
    <property type="component" value="Unassembled WGS sequence"/>
</dbReference>
<dbReference type="EMBL" id="RMBX01000001">
    <property type="protein sequence ID" value="RPD43279.1"/>
    <property type="molecule type" value="Genomic_DNA"/>
</dbReference>
<keyword evidence="3" id="KW-1185">Reference proteome</keyword>
<gene>
    <name evidence="2" type="ORF">EG028_02995</name>
</gene>
<organism evidence="2 3">
    <name type="scientific">Chitinophaga barathri</name>
    <dbReference type="NCBI Taxonomy" id="1647451"/>
    <lineage>
        <taxon>Bacteria</taxon>
        <taxon>Pseudomonadati</taxon>
        <taxon>Bacteroidota</taxon>
        <taxon>Chitinophagia</taxon>
        <taxon>Chitinophagales</taxon>
        <taxon>Chitinophagaceae</taxon>
        <taxon>Chitinophaga</taxon>
    </lineage>
</organism>
<dbReference type="RefSeq" id="WP_123864533.1">
    <property type="nucleotide sequence ID" value="NZ_QXZY01000001.1"/>
</dbReference>